<dbReference type="RefSeq" id="WP_062902662.1">
    <property type="nucleotide sequence ID" value="NZ_CP013342.1"/>
</dbReference>
<feature type="transmembrane region" description="Helical" evidence="1">
    <location>
        <begin position="175"/>
        <end position="200"/>
    </location>
</feature>
<keyword evidence="1" id="KW-1133">Transmembrane helix</keyword>
<evidence type="ECO:0008006" key="4">
    <source>
        <dbReference type="Google" id="ProtNLM"/>
    </source>
</evidence>
<keyword evidence="1" id="KW-0472">Membrane</keyword>
<name>A0A142W457_9SPHN</name>
<sequence>MAKFDMGAAWDDAIQLLKAHRPLTGTIAAVFLFLPALAVAWFGPAPIEPPAEATIDQLTAAMRQNILQMLPYQIGVALFTMFGTVAIMRLWLSRSSTSVGEALGFAASMLLTIVAVQILTGLMLGVGFLLLVIPGLYLIGRLAFVAPLVADRAIRNPVEVIATSWQMTRGNGWRIFLFLFLVTLVVIIAASLVGGLVGMIGGAGSVGKMLGGLVEAGFGLVATMISIAISAAAYRQLATTQAGDIFA</sequence>
<dbReference type="KEGG" id="ster:AOA14_17075"/>
<dbReference type="PANTHER" id="PTHR40076:SF1">
    <property type="entry name" value="MEMBRANE PROTEIN"/>
    <property type="match status" value="1"/>
</dbReference>
<reference evidence="3" key="1">
    <citation type="submission" date="2015-11" db="EMBL/GenBank/DDBJ databases">
        <title>Complete genome sequence of a polyethylene glycol-degrading strain Sphingopyxis terrae strain 203-1 (NBRC 15098).</title>
        <authorList>
            <person name="Yoshiyuki O."/>
            <person name="Shouta N."/>
            <person name="Nagata Y."/>
            <person name="Numata M."/>
            <person name="Tsuchikane K."/>
            <person name="Hosoyama A."/>
            <person name="Yamazoe A."/>
            <person name="Tsuda M."/>
            <person name="Fujita N."/>
            <person name="Kawai F."/>
        </authorList>
    </citation>
    <scope>NUCLEOTIDE SEQUENCE [LARGE SCALE GENOMIC DNA]</scope>
    <source>
        <strain evidence="3">203-1</strain>
    </source>
</reference>
<organism evidence="2 3">
    <name type="scientific">Sphingopyxis terrae subsp. terrae NBRC 15098</name>
    <dbReference type="NCBI Taxonomy" id="1219058"/>
    <lineage>
        <taxon>Bacteria</taxon>
        <taxon>Pseudomonadati</taxon>
        <taxon>Pseudomonadota</taxon>
        <taxon>Alphaproteobacteria</taxon>
        <taxon>Sphingomonadales</taxon>
        <taxon>Sphingomonadaceae</taxon>
        <taxon>Sphingopyxis</taxon>
    </lineage>
</organism>
<protein>
    <recommendedName>
        <fullName evidence="4">Glycerophosphoryl diester phosphodiesterase membrane domain-containing protein</fullName>
    </recommendedName>
</protein>
<dbReference type="Proteomes" id="UP000076234">
    <property type="component" value="Chromosome"/>
</dbReference>
<evidence type="ECO:0000313" key="3">
    <source>
        <dbReference type="Proteomes" id="UP000076234"/>
    </source>
</evidence>
<dbReference type="EMBL" id="CP013342">
    <property type="protein sequence ID" value="AMU96315.1"/>
    <property type="molecule type" value="Genomic_DNA"/>
</dbReference>
<reference evidence="2 3" key="2">
    <citation type="journal article" date="2016" name="Genome Announc.">
        <title>Complete Genome Sequence of Sphingopyxis terrae Strain 203-1 (NBRC 111660), a Polyethylene Glycol Degrader.</title>
        <authorList>
            <person name="Ohtsubo Y."/>
            <person name="Nonoyama S."/>
            <person name="Nagata Y."/>
            <person name="Numata M."/>
            <person name="Tsuchikane K."/>
            <person name="Hosoyama A."/>
            <person name="Yamazoe A."/>
            <person name="Tsuda M."/>
            <person name="Fujita N."/>
            <person name="Kawai F."/>
        </authorList>
    </citation>
    <scope>NUCLEOTIDE SEQUENCE [LARGE SCALE GENOMIC DNA]</scope>
    <source>
        <strain evidence="2 3">203-1</strain>
    </source>
</reference>
<dbReference type="PANTHER" id="PTHR40076">
    <property type="entry name" value="MEMBRANE PROTEIN-RELATED"/>
    <property type="match status" value="1"/>
</dbReference>
<gene>
    <name evidence="2" type="ORF">AOA14_17075</name>
</gene>
<feature type="transmembrane region" description="Helical" evidence="1">
    <location>
        <begin position="104"/>
        <end position="130"/>
    </location>
</feature>
<feature type="transmembrane region" description="Helical" evidence="1">
    <location>
        <begin position="212"/>
        <end position="234"/>
    </location>
</feature>
<dbReference type="STRING" id="1219058.AOA14_17075"/>
<feature type="transmembrane region" description="Helical" evidence="1">
    <location>
        <begin position="72"/>
        <end position="92"/>
    </location>
</feature>
<evidence type="ECO:0000256" key="1">
    <source>
        <dbReference type="SAM" id="Phobius"/>
    </source>
</evidence>
<feature type="transmembrane region" description="Helical" evidence="1">
    <location>
        <begin position="23"/>
        <end position="42"/>
    </location>
</feature>
<dbReference type="AlphaFoldDB" id="A0A142W457"/>
<accession>A0A142W457</accession>
<keyword evidence="1" id="KW-0812">Transmembrane</keyword>
<dbReference type="InterPro" id="IPR010380">
    <property type="entry name" value="DUF975"/>
</dbReference>
<evidence type="ECO:0000313" key="2">
    <source>
        <dbReference type="EMBL" id="AMU96315.1"/>
    </source>
</evidence>
<proteinExistence type="predicted"/>